<keyword evidence="1" id="KW-0472">Membrane</keyword>
<evidence type="ECO:0000313" key="3">
    <source>
        <dbReference type="Proteomes" id="UP001209076"/>
    </source>
</evidence>
<name>A0ABT2PWT8_9MOLU</name>
<feature type="transmembrane region" description="Helical" evidence="1">
    <location>
        <begin position="99"/>
        <end position="119"/>
    </location>
</feature>
<organism evidence="2 3">
    <name type="scientific">Paracholeplasma vituli</name>
    <dbReference type="NCBI Taxonomy" id="69473"/>
    <lineage>
        <taxon>Bacteria</taxon>
        <taxon>Bacillati</taxon>
        <taxon>Mycoplasmatota</taxon>
        <taxon>Mollicutes</taxon>
        <taxon>Acholeplasmatales</taxon>
        <taxon>Acholeplasmataceae</taxon>
        <taxon>Paracholeplasma</taxon>
    </lineage>
</organism>
<evidence type="ECO:0000256" key="1">
    <source>
        <dbReference type="SAM" id="Phobius"/>
    </source>
</evidence>
<comment type="caution">
    <text evidence="2">The sequence shown here is derived from an EMBL/GenBank/DDBJ whole genome shotgun (WGS) entry which is preliminary data.</text>
</comment>
<protein>
    <submittedName>
        <fullName evidence="2">Uncharacterized protein</fullName>
    </submittedName>
</protein>
<feature type="transmembrane region" description="Helical" evidence="1">
    <location>
        <begin position="61"/>
        <end position="79"/>
    </location>
</feature>
<feature type="transmembrane region" description="Helical" evidence="1">
    <location>
        <begin position="202"/>
        <end position="219"/>
    </location>
</feature>
<keyword evidence="3" id="KW-1185">Reference proteome</keyword>
<feature type="transmembrane region" description="Helical" evidence="1">
    <location>
        <begin position="131"/>
        <end position="155"/>
    </location>
</feature>
<keyword evidence="1" id="KW-0812">Transmembrane</keyword>
<feature type="transmembrane region" description="Helical" evidence="1">
    <location>
        <begin position="162"/>
        <end position="182"/>
    </location>
</feature>
<accession>A0ABT2PWT8</accession>
<dbReference type="Proteomes" id="UP001209076">
    <property type="component" value="Unassembled WGS sequence"/>
</dbReference>
<gene>
    <name evidence="2" type="ORF">N7603_04425</name>
</gene>
<feature type="transmembrane region" description="Helical" evidence="1">
    <location>
        <begin position="20"/>
        <end position="41"/>
    </location>
</feature>
<proteinExistence type="predicted"/>
<dbReference type="RefSeq" id="WP_262096148.1">
    <property type="nucleotide sequence ID" value="NZ_JAOEGN010000006.1"/>
</dbReference>
<sequence length="222" mass="26907">MHWIKFFQYEWVKKRSRKWLLMNLGINLIWLCLLLYFSQLWGPSLERALDARYLITYYKEQSSYIAYLLIGFNIIRHSLDWMGEKHVFLEVMFGPQYLFCKCVLFLVETLWSVCWYFLWIQVFYVYAFNDFTFLIDIWIKLAVNACVFSGYVVLWNRIKSNLSMVFGLLLLVLHPNLNHISIRWVDFQIILPFMTNHFPKHAIGLVMLYYWLGFQMSLLKSK</sequence>
<keyword evidence="1" id="KW-1133">Transmembrane helix</keyword>
<reference evidence="3" key="1">
    <citation type="submission" date="2023-07" db="EMBL/GenBank/DDBJ databases">
        <title>Novel Mycoplasma species identified in domestic and wild animals.</title>
        <authorList>
            <person name="Volokhov D.V."/>
            <person name="Furtak V.A."/>
            <person name="Zagorodnyaya T.A."/>
        </authorList>
    </citation>
    <scope>NUCLEOTIDE SEQUENCE [LARGE SCALE GENOMIC DNA]</scope>
    <source>
        <strain evidence="3">92-19</strain>
    </source>
</reference>
<dbReference type="EMBL" id="JAOEGN010000006">
    <property type="protein sequence ID" value="MCU0104896.1"/>
    <property type="molecule type" value="Genomic_DNA"/>
</dbReference>
<evidence type="ECO:0000313" key="2">
    <source>
        <dbReference type="EMBL" id="MCU0104896.1"/>
    </source>
</evidence>